<dbReference type="GO" id="GO:0016491">
    <property type="term" value="F:oxidoreductase activity"/>
    <property type="evidence" value="ECO:0007669"/>
    <property type="project" value="UniProtKB-KW"/>
</dbReference>
<organism evidence="5">
    <name type="scientific">Caldiarchaeum subterraneum</name>
    <dbReference type="NCBI Taxonomy" id="311458"/>
    <lineage>
        <taxon>Archaea</taxon>
        <taxon>Nitrososphaerota</taxon>
        <taxon>Candidatus Caldarchaeales</taxon>
        <taxon>Candidatus Caldarchaeaceae</taxon>
        <taxon>Candidatus Caldarchaeum</taxon>
    </lineage>
</organism>
<dbReference type="SUPFAM" id="SSF51905">
    <property type="entry name" value="FAD/NAD(P)-binding domain"/>
    <property type="match status" value="1"/>
</dbReference>
<dbReference type="Gene3D" id="3.50.50.60">
    <property type="entry name" value="FAD/NAD(P)-binding domain"/>
    <property type="match status" value="2"/>
</dbReference>
<reference evidence="5" key="1">
    <citation type="journal article" date="2020" name="mSystems">
        <title>Genome- and Community-Level Interaction Insights into Carbon Utilization and Element Cycling Functions of Hydrothermarchaeota in Hydrothermal Sediment.</title>
        <authorList>
            <person name="Zhou Z."/>
            <person name="Liu Y."/>
            <person name="Xu W."/>
            <person name="Pan J."/>
            <person name="Luo Z.H."/>
            <person name="Li M."/>
        </authorList>
    </citation>
    <scope>NUCLEOTIDE SEQUENCE [LARGE SCALE GENOMIC DNA]</scope>
    <source>
        <strain evidence="5">SpSt-1084</strain>
    </source>
</reference>
<keyword evidence="2" id="KW-0125">Carotenoid biosynthesis</keyword>
<dbReference type="AlphaFoldDB" id="A0A7C5U8R2"/>
<dbReference type="PANTHER" id="PTHR43734">
    <property type="entry name" value="PHYTOENE DESATURASE"/>
    <property type="match status" value="1"/>
</dbReference>
<dbReference type="GO" id="GO:0016117">
    <property type="term" value="P:carotenoid biosynthetic process"/>
    <property type="evidence" value="ECO:0007669"/>
    <property type="project" value="UniProtKB-KW"/>
</dbReference>
<name>A0A7C5U8R2_CALS0</name>
<sequence>MKVVVVGAGVGGLAAAALLARDGHEVTVIEKNENVGGRAGVFSRDGFTFDMGPTWYLMPELFDRFFAEFGKKTSDFYRLIKLNPSYRIYFDDGSTAEITPSIEENVELFNRLEPNGGEKLQKFLDKCEDLYNSIIKTLYLDLDSLFSFFQREILSQGIRINIFESVESYVKKRFISDKARKILLYSVGFVGTPPAKSPSFYAILNYVKMVQGVYMPERGLRQVPEALYSLARSQGVEFILGQEVKKIDVVDGKARRVVYDGSHVEADAVVVNADYAYAEKQFLEPRYRTYDESYWSRKMFTPSALIAYLGIDRKIDSLITHNVFLEKDWGENFYQIFDPRYAKWPEYASYYVHVPSKTDSTAAPKDGEAVFLLVPVGAGLADGEDKREKLFNNVVKDLENKTGEKIRDHIVLKHFFSVKDFTSRYNAYRGSALGLAHTLFQTAFWRPRHRSKKVKNLYYTGQYTHPGIGVPMVLVSAEIIRRKIAKEVT</sequence>
<evidence type="ECO:0000259" key="4">
    <source>
        <dbReference type="Pfam" id="PF01593"/>
    </source>
</evidence>
<evidence type="ECO:0000313" key="5">
    <source>
        <dbReference type="EMBL" id="HHR41089.1"/>
    </source>
</evidence>
<dbReference type="NCBIfam" id="TIGR02734">
    <property type="entry name" value="crtI_fam"/>
    <property type="match status" value="1"/>
</dbReference>
<feature type="domain" description="Amine oxidase" evidence="4">
    <location>
        <begin position="11"/>
        <end position="477"/>
    </location>
</feature>
<dbReference type="Pfam" id="PF01593">
    <property type="entry name" value="Amino_oxidase"/>
    <property type="match status" value="1"/>
</dbReference>
<comment type="pathway">
    <text evidence="1">Carotenoid biosynthesis.</text>
</comment>
<dbReference type="PRINTS" id="PR00419">
    <property type="entry name" value="ADXRDTASE"/>
</dbReference>
<evidence type="ECO:0000256" key="1">
    <source>
        <dbReference type="ARBA" id="ARBA00004829"/>
    </source>
</evidence>
<evidence type="ECO:0000256" key="2">
    <source>
        <dbReference type="ARBA" id="ARBA00022746"/>
    </source>
</evidence>
<protein>
    <submittedName>
        <fullName evidence="5">Phytoene desaturase</fullName>
    </submittedName>
</protein>
<accession>A0A7C5U8R2</accession>
<proteinExistence type="predicted"/>
<dbReference type="EMBL" id="DRXS01000247">
    <property type="protein sequence ID" value="HHR41089.1"/>
    <property type="molecule type" value="Genomic_DNA"/>
</dbReference>
<comment type="caution">
    <text evidence="5">The sequence shown here is derived from an EMBL/GenBank/DDBJ whole genome shotgun (WGS) entry which is preliminary data.</text>
</comment>
<dbReference type="InterPro" id="IPR036188">
    <property type="entry name" value="FAD/NAD-bd_sf"/>
</dbReference>
<gene>
    <name evidence="5" type="primary">crtI</name>
    <name evidence="5" type="ORF">ENM42_04580</name>
</gene>
<dbReference type="PANTHER" id="PTHR43734:SF1">
    <property type="entry name" value="PHYTOENE DESATURASE"/>
    <property type="match status" value="1"/>
</dbReference>
<keyword evidence="3" id="KW-0560">Oxidoreductase</keyword>
<dbReference type="InterPro" id="IPR002937">
    <property type="entry name" value="Amino_oxidase"/>
</dbReference>
<evidence type="ECO:0000256" key="3">
    <source>
        <dbReference type="ARBA" id="ARBA00023002"/>
    </source>
</evidence>
<dbReference type="InterPro" id="IPR014105">
    <property type="entry name" value="Carotenoid/retinoid_OxRdtase"/>
</dbReference>